<dbReference type="SUPFAM" id="SSF51556">
    <property type="entry name" value="Metallo-dependent hydrolases"/>
    <property type="match status" value="1"/>
</dbReference>
<dbReference type="NCBIfam" id="NF011987">
    <property type="entry name" value="PRK15446.2-3"/>
    <property type="match status" value="1"/>
</dbReference>
<evidence type="ECO:0000313" key="3">
    <source>
        <dbReference type="Proteomes" id="UP000215377"/>
    </source>
</evidence>
<dbReference type="NCBIfam" id="NF011988">
    <property type="entry name" value="PRK15446.2-4"/>
    <property type="match status" value="1"/>
</dbReference>
<evidence type="ECO:0000259" key="1">
    <source>
        <dbReference type="Pfam" id="PF07969"/>
    </source>
</evidence>
<organism evidence="2 3">
    <name type="scientific">Marinibacterium profundimaris</name>
    <dbReference type="NCBI Taxonomy" id="1679460"/>
    <lineage>
        <taxon>Bacteria</taxon>
        <taxon>Pseudomonadati</taxon>
        <taxon>Pseudomonadota</taxon>
        <taxon>Alphaproteobacteria</taxon>
        <taxon>Rhodobacterales</taxon>
        <taxon>Paracoccaceae</taxon>
        <taxon>Marinibacterium</taxon>
    </lineage>
</organism>
<name>A0A225NKJ4_9RHOB</name>
<gene>
    <name evidence="2" type="ORF">ATO3_08880</name>
</gene>
<dbReference type="PANTHER" id="PTHR43135">
    <property type="entry name" value="ALPHA-D-RIBOSE 1-METHYLPHOSPHONATE 5-TRIPHOSPHATE DIPHOSPHATASE"/>
    <property type="match status" value="1"/>
</dbReference>
<feature type="domain" description="Amidohydrolase 3" evidence="1">
    <location>
        <begin position="236"/>
        <end position="360"/>
    </location>
</feature>
<evidence type="ECO:0000313" key="2">
    <source>
        <dbReference type="EMBL" id="OWU74725.1"/>
    </source>
</evidence>
<proteinExistence type="predicted"/>
<dbReference type="OrthoDB" id="9785413at2"/>
<dbReference type="NCBIfam" id="NF011984">
    <property type="entry name" value="PRK15446.1-5"/>
    <property type="match status" value="1"/>
</dbReference>
<dbReference type="InterPro" id="IPR013108">
    <property type="entry name" value="Amidohydro_3"/>
</dbReference>
<dbReference type="InterPro" id="IPR011059">
    <property type="entry name" value="Metal-dep_hydrolase_composite"/>
</dbReference>
<keyword evidence="3" id="KW-1185">Reference proteome</keyword>
<dbReference type="RefSeq" id="WP_088649505.1">
    <property type="nucleotide sequence ID" value="NZ_AQQR01000003.1"/>
</dbReference>
<protein>
    <submittedName>
        <fullName evidence="2">Phosphonate metabolism protein PhnM</fullName>
    </submittedName>
</protein>
<dbReference type="Proteomes" id="UP000215377">
    <property type="component" value="Unassembled WGS sequence"/>
</dbReference>
<dbReference type="AlphaFoldDB" id="A0A225NKJ4"/>
<dbReference type="NCBIfam" id="NF011990">
    <property type="entry name" value="PRK15446.2-6"/>
    <property type="match status" value="1"/>
</dbReference>
<sequence length="388" mass="41252">MWLSNATLVGPDRVYSGALRIADGRIEEITEDPVEGVAVDCQGMLLTPGLIDMHGDMIEQELEPRPRVHFPTEVALNALDLRLAAAGVTTAYAAVSFTAGASQGQRRSFDHTSDVIRALGAAKDRLRIDHRVHARFDITFEDALSVVEALIEDGAVDLISLMDHTPGQGQYRDLERFAAQLAYSRGIDHEEAEQLVADKIVDRTRPAEVIATTLQEIAALCARSGVPMASHDDDTAEKVALMAGLGVRISEFPVSDEAAAACRDHGLVTAMGAPNALRGLSYSGNLSAREAHAAGYLDILAADYHPAALLPALLILAETDPNGLPGALAMATDTPARALGLSDRGRLEPGLRADLAIFDPASSGRCVAAWSAGRMVHFDGTLQMPLPL</sequence>
<dbReference type="NCBIfam" id="TIGR02318">
    <property type="entry name" value="phosphono_phnM"/>
    <property type="match status" value="1"/>
</dbReference>
<dbReference type="PIRSF" id="PIRSF038971">
    <property type="entry name" value="PhnM"/>
    <property type="match status" value="1"/>
</dbReference>
<accession>A0A225NKJ4</accession>
<dbReference type="GO" id="GO:0019700">
    <property type="term" value="P:organic phosphonate catabolic process"/>
    <property type="evidence" value="ECO:0007669"/>
    <property type="project" value="InterPro"/>
</dbReference>
<dbReference type="EMBL" id="AQQR01000003">
    <property type="protein sequence ID" value="OWU74725.1"/>
    <property type="molecule type" value="Genomic_DNA"/>
</dbReference>
<dbReference type="InterPro" id="IPR012696">
    <property type="entry name" value="PhnM"/>
</dbReference>
<dbReference type="InterPro" id="IPR032466">
    <property type="entry name" value="Metal_Hydrolase"/>
</dbReference>
<reference evidence="2 3" key="1">
    <citation type="submission" date="2013-04" db="EMBL/GenBank/DDBJ databases">
        <title>Oceanicola sp. 22II1-22F33 Genome Sequencing.</title>
        <authorList>
            <person name="Lai Q."/>
            <person name="Li G."/>
            <person name="Shao Z."/>
        </authorList>
    </citation>
    <scope>NUCLEOTIDE SEQUENCE [LARGE SCALE GENOMIC DNA]</scope>
    <source>
        <strain evidence="2 3">22II1-22F33</strain>
    </source>
</reference>
<dbReference type="GO" id="GO:0016810">
    <property type="term" value="F:hydrolase activity, acting on carbon-nitrogen (but not peptide) bonds"/>
    <property type="evidence" value="ECO:0007669"/>
    <property type="project" value="InterPro"/>
</dbReference>
<dbReference type="PANTHER" id="PTHR43135:SF3">
    <property type="entry name" value="ALPHA-D-RIBOSE 1-METHYLPHOSPHONATE 5-TRIPHOSPHATE DIPHOSPHATASE"/>
    <property type="match status" value="1"/>
</dbReference>
<comment type="caution">
    <text evidence="2">The sequence shown here is derived from an EMBL/GenBank/DDBJ whole genome shotgun (WGS) entry which is preliminary data.</text>
</comment>
<dbReference type="Gene3D" id="3.20.20.140">
    <property type="entry name" value="Metal-dependent hydrolases"/>
    <property type="match status" value="2"/>
</dbReference>
<dbReference type="Gene3D" id="2.30.40.10">
    <property type="entry name" value="Urease, subunit C, domain 1"/>
    <property type="match status" value="1"/>
</dbReference>
<dbReference type="Pfam" id="PF07969">
    <property type="entry name" value="Amidohydro_3"/>
    <property type="match status" value="1"/>
</dbReference>
<dbReference type="InterPro" id="IPR051781">
    <property type="entry name" value="Metallo-dep_Hydrolase"/>
</dbReference>
<dbReference type="SUPFAM" id="SSF51338">
    <property type="entry name" value="Composite domain of metallo-dependent hydrolases"/>
    <property type="match status" value="1"/>
</dbReference>